<reference evidence="8 9" key="2">
    <citation type="submission" date="2018-11" db="EMBL/GenBank/DDBJ databases">
        <authorList>
            <consortium name="Pathogen Informatics"/>
        </authorList>
    </citation>
    <scope>NUCLEOTIDE SEQUENCE [LARGE SCALE GENOMIC DNA]</scope>
    <source>
        <strain evidence="8 9">Egypt</strain>
    </source>
</reference>
<dbReference type="InterPro" id="IPR019533">
    <property type="entry name" value="Peptidase_S26"/>
</dbReference>
<sequence length="103" mass="11347">MLNLSVVLLTVISCYLDSFTVPSSHVWLEGDNSDHSLDSRNYGPVPTSRLEYRVLLRLWPLNSFGRLSSYGPNPPVPLSTSSSPSLTTSVEACSDFARVDKKT</sequence>
<evidence type="ECO:0000256" key="5">
    <source>
        <dbReference type="ARBA" id="ARBA00023136"/>
    </source>
</evidence>
<comment type="subcellular location">
    <subcellularLocation>
        <location evidence="1">Mitochondrion inner membrane</location>
    </subcellularLocation>
</comment>
<reference evidence="10" key="1">
    <citation type="submission" date="2016-06" db="UniProtKB">
        <authorList>
            <consortium name="WormBaseParasite"/>
        </authorList>
    </citation>
    <scope>IDENTIFICATION</scope>
</reference>
<evidence type="ECO:0000256" key="4">
    <source>
        <dbReference type="ARBA" id="ARBA00023128"/>
    </source>
</evidence>
<keyword evidence="9" id="KW-1185">Reference proteome</keyword>
<feature type="domain" description="Peptidase S26" evidence="7">
    <location>
        <begin position="18"/>
        <end position="59"/>
    </location>
</feature>
<evidence type="ECO:0000313" key="8">
    <source>
        <dbReference type="EMBL" id="VDP94843.1"/>
    </source>
</evidence>
<name>A0A183BEA9_9TREM</name>
<proteinExistence type="predicted"/>
<dbReference type="GO" id="GO:0042720">
    <property type="term" value="C:mitochondrial inner membrane peptidase complex"/>
    <property type="evidence" value="ECO:0007669"/>
    <property type="project" value="TreeGrafter"/>
</dbReference>
<dbReference type="CDD" id="cd06530">
    <property type="entry name" value="S26_SPase_I"/>
    <property type="match status" value="1"/>
</dbReference>
<dbReference type="PANTHER" id="PTHR12383">
    <property type="entry name" value="PROTEASE FAMILY S26 MITOCHONDRIAL INNER MEMBRANE PROTEASE-RELATED"/>
    <property type="match status" value="1"/>
</dbReference>
<evidence type="ECO:0000259" key="7">
    <source>
        <dbReference type="Pfam" id="PF10502"/>
    </source>
</evidence>
<feature type="signal peptide" evidence="6">
    <location>
        <begin position="1"/>
        <end position="18"/>
    </location>
</feature>
<evidence type="ECO:0000256" key="6">
    <source>
        <dbReference type="SAM" id="SignalP"/>
    </source>
</evidence>
<dbReference type="Gene3D" id="2.10.109.10">
    <property type="entry name" value="Umud Fragment, subunit A"/>
    <property type="match status" value="1"/>
</dbReference>
<keyword evidence="3" id="KW-0378">Hydrolase</keyword>
<dbReference type="OrthoDB" id="308440at2759"/>
<keyword evidence="6" id="KW-0732">Signal</keyword>
<evidence type="ECO:0000256" key="1">
    <source>
        <dbReference type="ARBA" id="ARBA00004273"/>
    </source>
</evidence>
<dbReference type="WBParaSite" id="ECPE_0001758901-mRNA-1">
    <property type="protein sequence ID" value="ECPE_0001758901-mRNA-1"/>
    <property type="gene ID" value="ECPE_0001758901"/>
</dbReference>
<evidence type="ECO:0000313" key="9">
    <source>
        <dbReference type="Proteomes" id="UP000272942"/>
    </source>
</evidence>
<dbReference type="Pfam" id="PF10502">
    <property type="entry name" value="Peptidase_S26"/>
    <property type="match status" value="1"/>
</dbReference>
<dbReference type="InterPro" id="IPR052064">
    <property type="entry name" value="Mito_IMP1_subunit"/>
</dbReference>
<dbReference type="InterPro" id="IPR036286">
    <property type="entry name" value="LexA/Signal_pep-like_sf"/>
</dbReference>
<evidence type="ECO:0000256" key="2">
    <source>
        <dbReference type="ARBA" id="ARBA00022792"/>
    </source>
</evidence>
<dbReference type="GO" id="GO:0006627">
    <property type="term" value="P:protein processing involved in protein targeting to mitochondrion"/>
    <property type="evidence" value="ECO:0007669"/>
    <property type="project" value="TreeGrafter"/>
</dbReference>
<dbReference type="PANTHER" id="PTHR12383:SF16">
    <property type="entry name" value="MITOCHONDRIAL INNER MEMBRANE PROTEASE SUBUNIT 1"/>
    <property type="match status" value="1"/>
</dbReference>
<keyword evidence="5" id="KW-0472">Membrane</keyword>
<organism evidence="10">
    <name type="scientific">Echinostoma caproni</name>
    <dbReference type="NCBI Taxonomy" id="27848"/>
    <lineage>
        <taxon>Eukaryota</taxon>
        <taxon>Metazoa</taxon>
        <taxon>Spiralia</taxon>
        <taxon>Lophotrochozoa</taxon>
        <taxon>Platyhelminthes</taxon>
        <taxon>Trematoda</taxon>
        <taxon>Digenea</taxon>
        <taxon>Plagiorchiida</taxon>
        <taxon>Echinostomata</taxon>
        <taxon>Echinostomatoidea</taxon>
        <taxon>Echinostomatidae</taxon>
        <taxon>Echinostoma</taxon>
    </lineage>
</organism>
<dbReference type="EMBL" id="UZAN01069947">
    <property type="protein sequence ID" value="VDP94843.1"/>
    <property type="molecule type" value="Genomic_DNA"/>
</dbReference>
<dbReference type="GO" id="GO:0006465">
    <property type="term" value="P:signal peptide processing"/>
    <property type="evidence" value="ECO:0007669"/>
    <property type="project" value="InterPro"/>
</dbReference>
<evidence type="ECO:0000313" key="10">
    <source>
        <dbReference type="WBParaSite" id="ECPE_0001758901-mRNA-1"/>
    </source>
</evidence>
<protein>
    <submittedName>
        <fullName evidence="10">Peptidase_S26 domain-containing protein</fullName>
    </submittedName>
</protein>
<dbReference type="AlphaFoldDB" id="A0A183BEA9"/>
<keyword evidence="2" id="KW-0999">Mitochondrion inner membrane</keyword>
<evidence type="ECO:0000256" key="3">
    <source>
        <dbReference type="ARBA" id="ARBA00022801"/>
    </source>
</evidence>
<dbReference type="Proteomes" id="UP000272942">
    <property type="component" value="Unassembled WGS sequence"/>
</dbReference>
<dbReference type="SUPFAM" id="SSF51306">
    <property type="entry name" value="LexA/Signal peptidase"/>
    <property type="match status" value="1"/>
</dbReference>
<accession>A0A183BEA9</accession>
<dbReference type="GO" id="GO:0004252">
    <property type="term" value="F:serine-type endopeptidase activity"/>
    <property type="evidence" value="ECO:0007669"/>
    <property type="project" value="InterPro"/>
</dbReference>
<feature type="chain" id="PRO_5043138394" evidence="6">
    <location>
        <begin position="19"/>
        <end position="103"/>
    </location>
</feature>
<keyword evidence="4" id="KW-0496">Mitochondrion</keyword>
<gene>
    <name evidence="8" type="ORF">ECPE_LOCUS17544</name>
</gene>